<dbReference type="Proteomes" id="UP000789901">
    <property type="component" value="Unassembled WGS sequence"/>
</dbReference>
<reference evidence="3 4" key="1">
    <citation type="submission" date="2021-06" db="EMBL/GenBank/DDBJ databases">
        <authorList>
            <person name="Kallberg Y."/>
            <person name="Tangrot J."/>
            <person name="Rosling A."/>
        </authorList>
    </citation>
    <scope>NUCLEOTIDE SEQUENCE [LARGE SCALE GENOMIC DNA]</scope>
    <source>
        <strain evidence="3 4">120-4 pot B 10/14</strain>
    </source>
</reference>
<keyword evidence="2" id="KW-1133">Transmembrane helix</keyword>
<proteinExistence type="predicted"/>
<name>A0ABN7VEK2_GIGMA</name>
<evidence type="ECO:0000313" key="4">
    <source>
        <dbReference type="Proteomes" id="UP000789901"/>
    </source>
</evidence>
<evidence type="ECO:0000256" key="2">
    <source>
        <dbReference type="SAM" id="Phobius"/>
    </source>
</evidence>
<evidence type="ECO:0000313" key="3">
    <source>
        <dbReference type="EMBL" id="CAG8763861.1"/>
    </source>
</evidence>
<feature type="compositionally biased region" description="Basic and acidic residues" evidence="1">
    <location>
        <begin position="32"/>
        <end position="44"/>
    </location>
</feature>
<keyword evidence="2" id="KW-0472">Membrane</keyword>
<gene>
    <name evidence="3" type="ORF">GMARGA_LOCUS17789</name>
</gene>
<comment type="caution">
    <text evidence="3">The sequence shown here is derived from an EMBL/GenBank/DDBJ whole genome shotgun (WGS) entry which is preliminary data.</text>
</comment>
<keyword evidence="4" id="KW-1185">Reference proteome</keyword>
<sequence>MSALINTKKPYRHFFLFLFGFVTKNSSAEKSAEKLTEKSAEKSTKKSAKKSTKKLAKKQKKLIHRLKECGTDNDPCKRVNELSAPCNQTLPPPTSKVSIYEVTSYGNGALCNCNKLYYETLQSCTYCMDYNSSFQVSIQPLKDWKDSCMKFGTNFTEFPPFDVTPYSQLDGGNSTTNTTQIESLSDSNNVAFDILLSICVIETVLIIAGVVFYIFYRKCFYGSKKLNESNNNIPKNDDILKILNSNNQLENQLLFQQFLQFLQSQKQTDLQNDETVPI</sequence>
<feature type="transmembrane region" description="Helical" evidence="2">
    <location>
        <begin position="194"/>
        <end position="216"/>
    </location>
</feature>
<dbReference type="EMBL" id="CAJVQB010013697">
    <property type="protein sequence ID" value="CAG8763861.1"/>
    <property type="molecule type" value="Genomic_DNA"/>
</dbReference>
<evidence type="ECO:0000256" key="1">
    <source>
        <dbReference type="SAM" id="MobiDB-lite"/>
    </source>
</evidence>
<accession>A0ABN7VEK2</accession>
<organism evidence="3 4">
    <name type="scientific">Gigaspora margarita</name>
    <dbReference type="NCBI Taxonomy" id="4874"/>
    <lineage>
        <taxon>Eukaryota</taxon>
        <taxon>Fungi</taxon>
        <taxon>Fungi incertae sedis</taxon>
        <taxon>Mucoromycota</taxon>
        <taxon>Glomeromycotina</taxon>
        <taxon>Glomeromycetes</taxon>
        <taxon>Diversisporales</taxon>
        <taxon>Gigasporaceae</taxon>
        <taxon>Gigaspora</taxon>
    </lineage>
</organism>
<feature type="region of interest" description="Disordered" evidence="1">
    <location>
        <begin position="32"/>
        <end position="55"/>
    </location>
</feature>
<protein>
    <submittedName>
        <fullName evidence="3">33081_t:CDS:1</fullName>
    </submittedName>
</protein>
<keyword evidence="2" id="KW-0812">Transmembrane</keyword>
<feature type="compositionally biased region" description="Basic residues" evidence="1">
    <location>
        <begin position="45"/>
        <end position="55"/>
    </location>
</feature>